<proteinExistence type="predicted"/>
<evidence type="ECO:0000313" key="4">
    <source>
        <dbReference type="Proteomes" id="UP000182470"/>
    </source>
</evidence>
<reference evidence="3 4" key="2">
    <citation type="submission" date="2016-10" db="EMBL/GenBank/DDBJ databases">
        <authorList>
            <person name="de Groot N.N."/>
        </authorList>
    </citation>
    <scope>NUCLEOTIDE SEQUENCE [LARGE SCALE GENOMIC DNA]</scope>
    <source>
        <strain evidence="3 4">BS2772</strain>
    </source>
</reference>
<evidence type="ECO:0000256" key="1">
    <source>
        <dbReference type="SAM" id="Phobius"/>
    </source>
</evidence>
<dbReference type="EMBL" id="JXDI01000003">
    <property type="protein sequence ID" value="KAF2406621.1"/>
    <property type="molecule type" value="Genomic_DNA"/>
</dbReference>
<sequence>MDFQLILAIFLSAGALIFAGLTLYAEYTKLEALESYFSENKVVCDNKRFWGKNQHIDRFHRMLLITELLGMPKFHIKRGEVTEAELASVPLSLKRWALWPYHFGMVLAAGAALWVYLYGW</sequence>
<dbReference type="Proteomes" id="UP000182470">
    <property type="component" value="Chromosome I"/>
</dbReference>
<keyword evidence="1" id="KW-0812">Transmembrane</keyword>
<dbReference type="AlphaFoldDB" id="A0A1H0BSJ7"/>
<keyword evidence="1" id="KW-1133">Transmembrane helix</keyword>
<organism evidence="3 4">
    <name type="scientific">Pseudomonas antarctica</name>
    <dbReference type="NCBI Taxonomy" id="219572"/>
    <lineage>
        <taxon>Bacteria</taxon>
        <taxon>Pseudomonadati</taxon>
        <taxon>Pseudomonadota</taxon>
        <taxon>Gammaproteobacteria</taxon>
        <taxon>Pseudomonadales</taxon>
        <taxon>Pseudomonadaceae</taxon>
        <taxon>Pseudomonas</taxon>
    </lineage>
</organism>
<dbReference type="RefSeq" id="WP_083359018.1">
    <property type="nucleotide sequence ID" value="NZ_JBLHDY010000028.1"/>
</dbReference>
<gene>
    <name evidence="2" type="ORF">PSAN_47970</name>
    <name evidence="3" type="ORF">SAMN04490179_4457</name>
</gene>
<keyword evidence="1" id="KW-0472">Membrane</keyword>
<accession>A0A1H0BSJ7</accession>
<dbReference type="Proteomes" id="UP000748067">
    <property type="component" value="Unassembled WGS sequence"/>
</dbReference>
<name>A0A1H0BSJ7_9PSED</name>
<dbReference type="EMBL" id="LT629704">
    <property type="protein sequence ID" value="SDN48639.1"/>
    <property type="molecule type" value="Genomic_DNA"/>
</dbReference>
<evidence type="ECO:0000313" key="5">
    <source>
        <dbReference type="Proteomes" id="UP000748067"/>
    </source>
</evidence>
<feature type="transmembrane region" description="Helical" evidence="1">
    <location>
        <begin position="6"/>
        <end position="25"/>
    </location>
</feature>
<keyword evidence="5" id="KW-1185">Reference proteome</keyword>
<feature type="transmembrane region" description="Helical" evidence="1">
    <location>
        <begin position="98"/>
        <end position="117"/>
    </location>
</feature>
<dbReference type="OrthoDB" id="7004700at2"/>
<evidence type="ECO:0000313" key="2">
    <source>
        <dbReference type="EMBL" id="KAF2406621.1"/>
    </source>
</evidence>
<reference evidence="2 5" key="1">
    <citation type="submission" date="2015-01" db="EMBL/GenBank/DDBJ databases">
        <title>Genome Sequence of Pseudomonas antarctica CMS 35.</title>
        <authorList>
            <person name="Voget S."/>
            <person name="Chow J."/>
            <person name="Daniel R."/>
            <person name="Streit W."/>
        </authorList>
    </citation>
    <scope>NUCLEOTIDE SEQUENCE [LARGE SCALE GENOMIC DNA]</scope>
    <source>
        <strain evidence="2 5">CMS 35</strain>
    </source>
</reference>
<protein>
    <submittedName>
        <fullName evidence="3">Uncharacterized protein</fullName>
    </submittedName>
</protein>
<evidence type="ECO:0000313" key="3">
    <source>
        <dbReference type="EMBL" id="SDN48639.1"/>
    </source>
</evidence>